<dbReference type="EMBL" id="JACMYE010000007">
    <property type="protein sequence ID" value="MBC3179389.1"/>
    <property type="molecule type" value="Genomic_DNA"/>
</dbReference>
<sequence length="101" mass="11306">MAPWCVEREGCGGAAFFHTWREAQDYADQQARTVEVTLPRIAHSGDRVPGLSTIKIGWEHHHTGTTFWVEDRGINSINVRPDELRPLAGALLALAEQEERA</sequence>
<evidence type="ECO:0000313" key="3">
    <source>
        <dbReference type="Proteomes" id="UP000516235"/>
    </source>
</evidence>
<gene>
    <name evidence="1" type="ORF">H7348_08760</name>
    <name evidence="2" type="ORF">IAU68_03630</name>
</gene>
<dbReference type="RefSeq" id="WP_171194430.1">
    <property type="nucleotide sequence ID" value="NZ_CP061032.1"/>
</dbReference>
<accession>A0A7H0K0Q1</accession>
<dbReference type="Proteomes" id="UP000642876">
    <property type="component" value="Unassembled WGS sequence"/>
</dbReference>
<organism evidence="2 3">
    <name type="scientific">Corynebacterium lujinxingii</name>
    <dbReference type="NCBI Taxonomy" id="2763010"/>
    <lineage>
        <taxon>Bacteria</taxon>
        <taxon>Bacillati</taxon>
        <taxon>Actinomycetota</taxon>
        <taxon>Actinomycetes</taxon>
        <taxon>Mycobacteriales</taxon>
        <taxon>Corynebacteriaceae</taxon>
        <taxon>Corynebacterium</taxon>
    </lineage>
</organism>
<evidence type="ECO:0000313" key="2">
    <source>
        <dbReference type="EMBL" id="QNP90867.1"/>
    </source>
</evidence>
<keyword evidence="4" id="KW-1185">Reference proteome</keyword>
<dbReference type="AlphaFoldDB" id="A0A7H0K0Q1"/>
<protein>
    <submittedName>
        <fullName evidence="2">Uncharacterized protein</fullName>
    </submittedName>
</protein>
<evidence type="ECO:0000313" key="4">
    <source>
        <dbReference type="Proteomes" id="UP000642876"/>
    </source>
</evidence>
<dbReference type="KEGG" id="cluj:IAU68_03630"/>
<dbReference type="EMBL" id="CP061032">
    <property type="protein sequence ID" value="QNP90867.1"/>
    <property type="molecule type" value="Genomic_DNA"/>
</dbReference>
<dbReference type="Proteomes" id="UP000516235">
    <property type="component" value="Chromosome"/>
</dbReference>
<reference evidence="3 4" key="1">
    <citation type="submission" date="2020-08" db="EMBL/GenBank/DDBJ databases">
        <title>novel species in genus Corynebacterium.</title>
        <authorList>
            <person name="Zhang G."/>
        </authorList>
    </citation>
    <scope>NUCLEOTIDE SEQUENCE [LARGE SCALE GENOMIC DNA]</scope>
    <source>
        <strain evidence="3 4">zg-917</strain>
        <strain evidence="2">Zg-917</strain>
    </source>
</reference>
<name>A0A7H0K0Q1_9CORY</name>
<proteinExistence type="predicted"/>
<evidence type="ECO:0000313" key="1">
    <source>
        <dbReference type="EMBL" id="MBC3179389.1"/>
    </source>
</evidence>